<protein>
    <submittedName>
        <fullName evidence="2">Chaperone DnaJ</fullName>
    </submittedName>
</protein>
<reference evidence="2 3" key="1">
    <citation type="submission" date="2017-06" db="EMBL/GenBank/DDBJ databases">
        <title>Draft genome sequence of a variant of Elsinoe murrayae.</title>
        <authorList>
            <person name="Cheng Q."/>
        </authorList>
    </citation>
    <scope>NUCLEOTIDE SEQUENCE [LARGE SCALE GENOMIC DNA]</scope>
    <source>
        <strain evidence="2 3">CQ-2017a</strain>
    </source>
</reference>
<feature type="compositionally biased region" description="Basic and acidic residues" evidence="1">
    <location>
        <begin position="72"/>
        <end position="87"/>
    </location>
</feature>
<organism evidence="2 3">
    <name type="scientific">Sphaceloma murrayae</name>
    <dbReference type="NCBI Taxonomy" id="2082308"/>
    <lineage>
        <taxon>Eukaryota</taxon>
        <taxon>Fungi</taxon>
        <taxon>Dikarya</taxon>
        <taxon>Ascomycota</taxon>
        <taxon>Pezizomycotina</taxon>
        <taxon>Dothideomycetes</taxon>
        <taxon>Dothideomycetidae</taxon>
        <taxon>Myriangiales</taxon>
        <taxon>Elsinoaceae</taxon>
        <taxon>Sphaceloma</taxon>
    </lineage>
</organism>
<accession>A0A2K1QPQ6</accession>
<evidence type="ECO:0000313" key="3">
    <source>
        <dbReference type="Proteomes" id="UP000243797"/>
    </source>
</evidence>
<dbReference type="OrthoDB" id="10628054at2759"/>
<feature type="region of interest" description="Disordered" evidence="1">
    <location>
        <begin position="1"/>
        <end position="122"/>
    </location>
</feature>
<dbReference type="Proteomes" id="UP000243797">
    <property type="component" value="Unassembled WGS sequence"/>
</dbReference>
<dbReference type="AlphaFoldDB" id="A0A2K1QPQ6"/>
<proteinExistence type="predicted"/>
<comment type="caution">
    <text evidence="2">The sequence shown here is derived from an EMBL/GenBank/DDBJ whole genome shotgun (WGS) entry which is preliminary data.</text>
</comment>
<dbReference type="InParanoid" id="A0A2K1QPQ6"/>
<gene>
    <name evidence="2" type="ORF">CAC42_4874</name>
</gene>
<evidence type="ECO:0000313" key="2">
    <source>
        <dbReference type="EMBL" id="PNS16910.1"/>
    </source>
</evidence>
<evidence type="ECO:0000256" key="1">
    <source>
        <dbReference type="SAM" id="MobiDB-lite"/>
    </source>
</evidence>
<sequence>MDVADHMGSCASKRKASTSPMPSRPKKAKPAPSGPAPAAMPCKLASMATSPSTDAIVADPADGPLAKTQSAGKDEGRMLMSIEDKQRTLQLSHRRPSYFSQYRPDTDEDKGKWSSPPAKHPGLFEYLNDRRRGEIANEETDTAPGVETTDAKGKQNLVPEAALALAHLSKVEGAVIGPDKILVQTSLFVGVMLNMHSRYGTNVERYLRRVLPKEATKEDYLALGMSESVAEHSWLESMGRKMPLPGLAAGDLAARDNLSRSKLEMKHMVQRWQSLYPGVLGVQGSQMIQIDLKAMMEAERATTKERGFLAESGCRPVLMPSAFLAELEAEAARRIKGTVVFRGLDGSRQIVKPTKK</sequence>
<dbReference type="STRING" id="2082308.A0A2K1QPQ6"/>
<name>A0A2K1QPQ6_9PEZI</name>
<dbReference type="EMBL" id="NKHZ01000055">
    <property type="protein sequence ID" value="PNS16910.1"/>
    <property type="molecule type" value="Genomic_DNA"/>
</dbReference>
<keyword evidence="3" id="KW-1185">Reference proteome</keyword>